<name>A0A9D4QZI2_DREPO</name>
<gene>
    <name evidence="2" type="ORF">DPMN_090116</name>
</gene>
<sequence length="104" mass="12241">MSDDVRWSLDLRWQRPSDPDGLWGLKKPVVMRLADKPEMAIDWTEFDAVDRHAQQKKSVTSEDGVAEEDPEFDTTLPGPWMKKWEIVHMNKHTDRHARDEAKRD</sequence>
<proteinExistence type="predicted"/>
<evidence type="ECO:0000313" key="3">
    <source>
        <dbReference type="Proteomes" id="UP000828390"/>
    </source>
</evidence>
<protein>
    <submittedName>
        <fullName evidence="2">Uncharacterized protein</fullName>
    </submittedName>
</protein>
<evidence type="ECO:0000313" key="2">
    <source>
        <dbReference type="EMBL" id="KAH3847785.1"/>
    </source>
</evidence>
<accession>A0A9D4QZI2</accession>
<feature type="region of interest" description="Disordered" evidence="1">
    <location>
        <begin position="54"/>
        <end position="78"/>
    </location>
</feature>
<dbReference type="EMBL" id="JAIWYP010000003">
    <property type="protein sequence ID" value="KAH3847785.1"/>
    <property type="molecule type" value="Genomic_DNA"/>
</dbReference>
<reference evidence="2" key="2">
    <citation type="submission" date="2020-11" db="EMBL/GenBank/DDBJ databases">
        <authorList>
            <person name="McCartney M.A."/>
            <person name="Auch B."/>
            <person name="Kono T."/>
            <person name="Mallez S."/>
            <person name="Becker A."/>
            <person name="Gohl D.M."/>
            <person name="Silverstein K.A.T."/>
            <person name="Koren S."/>
            <person name="Bechman K.B."/>
            <person name="Herman A."/>
            <person name="Abrahante J.E."/>
            <person name="Garbe J."/>
        </authorList>
    </citation>
    <scope>NUCLEOTIDE SEQUENCE</scope>
    <source>
        <strain evidence="2">Duluth1</strain>
        <tissue evidence="2">Whole animal</tissue>
    </source>
</reference>
<comment type="caution">
    <text evidence="2">The sequence shown here is derived from an EMBL/GenBank/DDBJ whole genome shotgun (WGS) entry which is preliminary data.</text>
</comment>
<evidence type="ECO:0000256" key="1">
    <source>
        <dbReference type="SAM" id="MobiDB-lite"/>
    </source>
</evidence>
<reference evidence="2" key="1">
    <citation type="journal article" date="2019" name="bioRxiv">
        <title>The Genome of the Zebra Mussel, Dreissena polymorpha: A Resource for Invasive Species Research.</title>
        <authorList>
            <person name="McCartney M.A."/>
            <person name="Auch B."/>
            <person name="Kono T."/>
            <person name="Mallez S."/>
            <person name="Zhang Y."/>
            <person name="Obille A."/>
            <person name="Becker A."/>
            <person name="Abrahante J.E."/>
            <person name="Garbe J."/>
            <person name="Badalamenti J.P."/>
            <person name="Herman A."/>
            <person name="Mangelson H."/>
            <person name="Liachko I."/>
            <person name="Sullivan S."/>
            <person name="Sone E.D."/>
            <person name="Koren S."/>
            <person name="Silverstein K.A.T."/>
            <person name="Beckman K.B."/>
            <person name="Gohl D.M."/>
        </authorList>
    </citation>
    <scope>NUCLEOTIDE SEQUENCE</scope>
    <source>
        <strain evidence="2">Duluth1</strain>
        <tissue evidence="2">Whole animal</tissue>
    </source>
</reference>
<keyword evidence="3" id="KW-1185">Reference proteome</keyword>
<organism evidence="2 3">
    <name type="scientific">Dreissena polymorpha</name>
    <name type="common">Zebra mussel</name>
    <name type="synonym">Mytilus polymorpha</name>
    <dbReference type="NCBI Taxonomy" id="45954"/>
    <lineage>
        <taxon>Eukaryota</taxon>
        <taxon>Metazoa</taxon>
        <taxon>Spiralia</taxon>
        <taxon>Lophotrochozoa</taxon>
        <taxon>Mollusca</taxon>
        <taxon>Bivalvia</taxon>
        <taxon>Autobranchia</taxon>
        <taxon>Heteroconchia</taxon>
        <taxon>Euheterodonta</taxon>
        <taxon>Imparidentia</taxon>
        <taxon>Neoheterodontei</taxon>
        <taxon>Myida</taxon>
        <taxon>Dreissenoidea</taxon>
        <taxon>Dreissenidae</taxon>
        <taxon>Dreissena</taxon>
    </lineage>
</organism>
<dbReference type="Proteomes" id="UP000828390">
    <property type="component" value="Unassembled WGS sequence"/>
</dbReference>
<dbReference type="AlphaFoldDB" id="A0A9D4QZI2"/>